<dbReference type="PANTHER" id="PTHR23506">
    <property type="entry name" value="GH10249P"/>
    <property type="match status" value="1"/>
</dbReference>
<dbReference type="SUPFAM" id="SSF103473">
    <property type="entry name" value="MFS general substrate transporter"/>
    <property type="match status" value="1"/>
</dbReference>
<sequence>MAAESIDYLPLHIRVRSSRWFTIASVAIAVFTDTFLYGHAPHSQVILTAVAVGLSGAGNLVGSYHIRNRRTSLLLGLTVFIAGTAMIWAARHFAILSIGRLLQGLASAAVWVVGLALLADTVGRDEVPVAMGYVNVGFSGGTVLGPIAGGLLYSLGGFDAVMGLAVGLLCLDILLRILIIEKKDLPSFLSTAAVKGSLFDQEASSPLLRESVPSYTTCAERPAVCNGSGGEDNITSAVPEIALRILIQSRRLLVSLGCTLVQAITMTAFEVTLPLHLYETPGYTMLDTGLVFIPIMVPALLSPVIGHICTRLGNRPVVLTGYLVCGTMLILLRLHTSSDTVHDMGLHVALAFIGLAMCMVMTPVLSEVFAAVEDLEREKPGRFGAYGAFAQAYGLFELFYAAGSLLGPVLAGWLKTQFSWASMTLGLGALNLITIVVVLLL</sequence>
<evidence type="ECO:0000313" key="8">
    <source>
        <dbReference type="EMBL" id="KAI1855959.1"/>
    </source>
</evidence>
<gene>
    <name evidence="8" type="ORF">JX265_012042</name>
</gene>
<organism evidence="8 9">
    <name type="scientific">Neoarthrinium moseri</name>
    <dbReference type="NCBI Taxonomy" id="1658444"/>
    <lineage>
        <taxon>Eukaryota</taxon>
        <taxon>Fungi</taxon>
        <taxon>Dikarya</taxon>
        <taxon>Ascomycota</taxon>
        <taxon>Pezizomycotina</taxon>
        <taxon>Sordariomycetes</taxon>
        <taxon>Xylariomycetidae</taxon>
        <taxon>Amphisphaeriales</taxon>
        <taxon>Apiosporaceae</taxon>
        <taxon>Neoarthrinium</taxon>
    </lineage>
</organism>
<keyword evidence="2" id="KW-0813">Transport</keyword>
<evidence type="ECO:0000259" key="7">
    <source>
        <dbReference type="PROSITE" id="PS50850"/>
    </source>
</evidence>
<evidence type="ECO:0000256" key="3">
    <source>
        <dbReference type="ARBA" id="ARBA00022692"/>
    </source>
</evidence>
<feature type="transmembrane region" description="Helical" evidence="6">
    <location>
        <begin position="393"/>
        <end position="414"/>
    </location>
</feature>
<accession>A0A9P9WBI8</accession>
<keyword evidence="9" id="KW-1185">Reference proteome</keyword>
<protein>
    <recommendedName>
        <fullName evidence="7">Major facilitator superfamily (MFS) profile domain-containing protein</fullName>
    </recommendedName>
</protein>
<feature type="transmembrane region" description="Helical" evidence="6">
    <location>
        <begin position="317"/>
        <end position="336"/>
    </location>
</feature>
<dbReference type="Proteomes" id="UP000829685">
    <property type="component" value="Unassembled WGS sequence"/>
</dbReference>
<dbReference type="Gene3D" id="1.20.1250.20">
    <property type="entry name" value="MFS general substrate transporter like domains"/>
    <property type="match status" value="1"/>
</dbReference>
<feature type="transmembrane region" description="Helical" evidence="6">
    <location>
        <begin position="420"/>
        <end position="440"/>
    </location>
</feature>
<feature type="transmembrane region" description="Helical" evidence="6">
    <location>
        <begin position="45"/>
        <end position="66"/>
    </location>
</feature>
<dbReference type="GO" id="GO:0022857">
    <property type="term" value="F:transmembrane transporter activity"/>
    <property type="evidence" value="ECO:0007669"/>
    <property type="project" value="InterPro"/>
</dbReference>
<feature type="transmembrane region" description="Helical" evidence="6">
    <location>
        <begin position="252"/>
        <end position="269"/>
    </location>
</feature>
<dbReference type="InterPro" id="IPR050930">
    <property type="entry name" value="MFS_Vesicular_Transporter"/>
</dbReference>
<feature type="transmembrane region" description="Helical" evidence="6">
    <location>
        <begin position="160"/>
        <end position="179"/>
    </location>
</feature>
<name>A0A9P9WBI8_9PEZI</name>
<dbReference type="GO" id="GO:0016020">
    <property type="term" value="C:membrane"/>
    <property type="evidence" value="ECO:0007669"/>
    <property type="project" value="UniProtKB-SubCell"/>
</dbReference>
<feature type="domain" description="Major facilitator superfamily (MFS) profile" evidence="7">
    <location>
        <begin position="1"/>
        <end position="441"/>
    </location>
</feature>
<feature type="transmembrane region" description="Helical" evidence="6">
    <location>
        <begin position="131"/>
        <end position="154"/>
    </location>
</feature>
<reference evidence="8" key="1">
    <citation type="submission" date="2021-03" db="EMBL/GenBank/DDBJ databases">
        <title>Revisited historic fungal species revealed as producer of novel bioactive compounds through whole genome sequencing and comparative genomics.</title>
        <authorList>
            <person name="Vignolle G.A."/>
            <person name="Hochenegger N."/>
            <person name="Mach R.L."/>
            <person name="Mach-Aigner A.R."/>
            <person name="Javad Rahimi M."/>
            <person name="Salim K.A."/>
            <person name="Chan C.M."/>
            <person name="Lim L.B.L."/>
            <person name="Cai F."/>
            <person name="Druzhinina I.S."/>
            <person name="U'Ren J.M."/>
            <person name="Derntl C."/>
        </authorList>
    </citation>
    <scope>NUCLEOTIDE SEQUENCE</scope>
    <source>
        <strain evidence="8">TUCIM 5799</strain>
    </source>
</reference>
<feature type="transmembrane region" description="Helical" evidence="6">
    <location>
        <begin position="289"/>
        <end position="310"/>
    </location>
</feature>
<dbReference type="AlphaFoldDB" id="A0A9P9WBI8"/>
<dbReference type="Gene3D" id="1.20.1720.10">
    <property type="entry name" value="Multidrug resistance protein D"/>
    <property type="match status" value="1"/>
</dbReference>
<evidence type="ECO:0000256" key="5">
    <source>
        <dbReference type="ARBA" id="ARBA00023136"/>
    </source>
</evidence>
<proteinExistence type="predicted"/>
<keyword evidence="5 6" id="KW-0472">Membrane</keyword>
<evidence type="ECO:0000256" key="4">
    <source>
        <dbReference type="ARBA" id="ARBA00022989"/>
    </source>
</evidence>
<evidence type="ECO:0000256" key="1">
    <source>
        <dbReference type="ARBA" id="ARBA00004141"/>
    </source>
</evidence>
<dbReference type="EMBL" id="JAFIMR010000048">
    <property type="protein sequence ID" value="KAI1855959.1"/>
    <property type="molecule type" value="Genomic_DNA"/>
</dbReference>
<evidence type="ECO:0000313" key="9">
    <source>
        <dbReference type="Proteomes" id="UP000829685"/>
    </source>
</evidence>
<evidence type="ECO:0000256" key="2">
    <source>
        <dbReference type="ARBA" id="ARBA00022448"/>
    </source>
</evidence>
<dbReference type="InterPro" id="IPR020846">
    <property type="entry name" value="MFS_dom"/>
</dbReference>
<dbReference type="Pfam" id="PF07690">
    <property type="entry name" value="MFS_1"/>
    <property type="match status" value="1"/>
</dbReference>
<evidence type="ECO:0000256" key="6">
    <source>
        <dbReference type="SAM" id="Phobius"/>
    </source>
</evidence>
<dbReference type="PROSITE" id="PS50850">
    <property type="entry name" value="MFS"/>
    <property type="match status" value="1"/>
</dbReference>
<dbReference type="InterPro" id="IPR036259">
    <property type="entry name" value="MFS_trans_sf"/>
</dbReference>
<dbReference type="InterPro" id="IPR011701">
    <property type="entry name" value="MFS"/>
</dbReference>
<feature type="transmembrane region" description="Helical" evidence="6">
    <location>
        <begin position="73"/>
        <end position="95"/>
    </location>
</feature>
<comment type="subcellular location">
    <subcellularLocation>
        <location evidence="1">Membrane</location>
        <topology evidence="1">Multi-pass membrane protein</topology>
    </subcellularLocation>
</comment>
<feature type="transmembrane region" description="Helical" evidence="6">
    <location>
        <begin position="348"/>
        <end position="372"/>
    </location>
</feature>
<keyword evidence="3 6" id="KW-0812">Transmembrane</keyword>
<dbReference type="PANTHER" id="PTHR23506:SF23">
    <property type="entry name" value="GH10249P"/>
    <property type="match status" value="1"/>
</dbReference>
<comment type="caution">
    <text evidence="8">The sequence shown here is derived from an EMBL/GenBank/DDBJ whole genome shotgun (WGS) entry which is preliminary data.</text>
</comment>
<feature type="transmembrane region" description="Helical" evidence="6">
    <location>
        <begin position="101"/>
        <end position="119"/>
    </location>
</feature>
<feature type="transmembrane region" description="Helical" evidence="6">
    <location>
        <begin position="20"/>
        <end position="39"/>
    </location>
</feature>
<keyword evidence="4 6" id="KW-1133">Transmembrane helix</keyword>